<dbReference type="PROSITE" id="PS50057">
    <property type="entry name" value="FERM_3"/>
    <property type="match status" value="1"/>
</dbReference>
<organism evidence="2 3">
    <name type="scientific">Athene cunicularia</name>
    <name type="common">Burrowing owl</name>
    <name type="synonym">Speotyto cunicularia</name>
    <dbReference type="NCBI Taxonomy" id="194338"/>
    <lineage>
        <taxon>Eukaryota</taxon>
        <taxon>Metazoa</taxon>
        <taxon>Chordata</taxon>
        <taxon>Craniata</taxon>
        <taxon>Vertebrata</taxon>
        <taxon>Euteleostomi</taxon>
        <taxon>Archelosauria</taxon>
        <taxon>Archosauria</taxon>
        <taxon>Dinosauria</taxon>
        <taxon>Saurischia</taxon>
        <taxon>Theropoda</taxon>
        <taxon>Coelurosauria</taxon>
        <taxon>Aves</taxon>
        <taxon>Neognathae</taxon>
        <taxon>Neoaves</taxon>
        <taxon>Telluraves</taxon>
        <taxon>Strigiformes</taxon>
        <taxon>Strigidae</taxon>
        <taxon>Athene</taxon>
    </lineage>
</organism>
<accession>A0A663LW21</accession>
<evidence type="ECO:0000313" key="3">
    <source>
        <dbReference type="Proteomes" id="UP000472269"/>
    </source>
</evidence>
<dbReference type="InterPro" id="IPR029071">
    <property type="entry name" value="Ubiquitin-like_domsf"/>
</dbReference>
<evidence type="ECO:0000313" key="2">
    <source>
        <dbReference type="Ensembl" id="ENSACUP00000003834.1"/>
    </source>
</evidence>
<name>A0A663LW21_ATHCN</name>
<dbReference type="Ensembl" id="ENSACUT00000004081.1">
    <property type="protein sequence ID" value="ENSACUP00000003834.1"/>
    <property type="gene ID" value="ENSACUG00000002631.1"/>
</dbReference>
<keyword evidence="3" id="KW-1185">Reference proteome</keyword>
<dbReference type="SUPFAM" id="SSF54236">
    <property type="entry name" value="Ubiquitin-like"/>
    <property type="match status" value="1"/>
</dbReference>
<evidence type="ECO:0000259" key="1">
    <source>
        <dbReference type="PROSITE" id="PS50057"/>
    </source>
</evidence>
<gene>
    <name evidence="2" type="primary">PTPN14</name>
</gene>
<dbReference type="GO" id="GO:0005737">
    <property type="term" value="C:cytoplasm"/>
    <property type="evidence" value="ECO:0007669"/>
    <property type="project" value="TreeGrafter"/>
</dbReference>
<dbReference type="AlphaFoldDB" id="A0A663LW21"/>
<dbReference type="InterPro" id="IPR019747">
    <property type="entry name" value="FERM_CS"/>
</dbReference>
<dbReference type="GO" id="GO:0001946">
    <property type="term" value="P:lymphangiogenesis"/>
    <property type="evidence" value="ECO:0007669"/>
    <property type="project" value="TreeGrafter"/>
</dbReference>
<dbReference type="Pfam" id="PF09379">
    <property type="entry name" value="FERM_N"/>
    <property type="match status" value="1"/>
</dbReference>
<dbReference type="Gene3D" id="3.10.20.90">
    <property type="entry name" value="Phosphatidylinositol 3-kinase Catalytic Subunit, Chain A, domain 1"/>
    <property type="match status" value="1"/>
</dbReference>
<dbReference type="InterPro" id="IPR000299">
    <property type="entry name" value="FERM_domain"/>
</dbReference>
<dbReference type="Proteomes" id="UP000472269">
    <property type="component" value="Unplaced"/>
</dbReference>
<proteinExistence type="predicted"/>
<reference evidence="2" key="2">
    <citation type="submission" date="2025-09" db="UniProtKB">
        <authorList>
            <consortium name="Ensembl"/>
        </authorList>
    </citation>
    <scope>IDENTIFICATION</scope>
</reference>
<dbReference type="InterPro" id="IPR018979">
    <property type="entry name" value="FERM_N"/>
</dbReference>
<protein>
    <submittedName>
        <fullName evidence="2">Protein tyrosine phosphatase non-receptor type 14</fullName>
    </submittedName>
</protein>
<sequence>MPFGLKLRRTRRYNVLSKNCFVTRIRLLDSNVIECTLSVESTGQECLEAVAQRLELRETHYFGLSFLSKSQQARWVELEKPLKKQLDKFANEPLLFFGVMFYVPSVSRLQQEVTSCKNLGLNSNALSHPRCCLGAHIAQAVEQLWNCLQAG</sequence>
<dbReference type="PANTHER" id="PTHR45706:SF6">
    <property type="entry name" value="TYROSINE-PROTEIN PHOSPHATASE NON-RECEPTOR TYPE 14"/>
    <property type="match status" value="1"/>
</dbReference>
<dbReference type="FunFam" id="3.10.20.90:FF:000039">
    <property type="entry name" value="Tyrosine-protein phosphatase non-receptor type"/>
    <property type="match status" value="1"/>
</dbReference>
<dbReference type="GO" id="GO:0004725">
    <property type="term" value="F:protein tyrosine phosphatase activity"/>
    <property type="evidence" value="ECO:0007669"/>
    <property type="project" value="TreeGrafter"/>
</dbReference>
<feature type="domain" description="FERM" evidence="1">
    <location>
        <begin position="21"/>
        <end position="151"/>
    </location>
</feature>
<reference evidence="2" key="1">
    <citation type="submission" date="2025-08" db="UniProtKB">
        <authorList>
            <consortium name="Ensembl"/>
        </authorList>
    </citation>
    <scope>IDENTIFICATION</scope>
</reference>
<dbReference type="PANTHER" id="PTHR45706">
    <property type="entry name" value="TYROSINE-PROTEIN PHOSPHATASE"/>
    <property type="match status" value="1"/>
</dbReference>
<dbReference type="PROSITE" id="PS00660">
    <property type="entry name" value="FERM_1"/>
    <property type="match status" value="1"/>
</dbReference>